<dbReference type="Gene3D" id="3.20.20.80">
    <property type="entry name" value="Glycosidases"/>
    <property type="match status" value="1"/>
</dbReference>
<gene>
    <name evidence="1" type="ORF">DFH08DRAFT_957693</name>
</gene>
<protein>
    <submittedName>
        <fullName evidence="1">Uncharacterized protein</fullName>
    </submittedName>
</protein>
<dbReference type="EMBL" id="JARIHO010000013">
    <property type="protein sequence ID" value="KAJ7351375.1"/>
    <property type="molecule type" value="Genomic_DNA"/>
</dbReference>
<sequence length="500" mass="54753">MFPAPVLYPTLPSAYSAVPPSPSAYPHIIEPAARSVKRERSTRTNRPIFRASAFAPHDGDGDQCRRPQLEHEPAGLISVFLAISRALSVGMHGRFASRLTPPSPSCPCRLYPGYNHCDKINSLNVVLGYATGQCMLAYIHVIEVMSQPEYGDLIPMFGIVNEVCLASIERDVLTSFIDTTTQLPRMIRGITGNGPFINIHDDGLPPGSDRIIFDTHPYFPFDGAPNDSPITMSTVPLEAAGIWPPKQRLLGIARREHMERVGVKQFAFAPMDTTRDWFFLVKIGPAQDGRMPSPLWSYQFGPQTGFMPTDPRHSVGICAALGIVKDPFTDVFSACRMVSGRPRGPGDAAADAHRGSEHCVPDVYDPRRGLHVPRYVESDWFAGSGGTPRAPEYSVVRLSASNPPDCEARTLVLEWGLDISRLPRKPRWGGPSLWHALLGAKTSNWRAPNKGLALRCLATAHQLEQGGIGCFPNTTARGSPDVDATEAYDFSRAVTSLYIV</sequence>
<proteinExistence type="predicted"/>
<reference evidence="1" key="1">
    <citation type="submission" date="2023-03" db="EMBL/GenBank/DDBJ databases">
        <title>Massive genome expansion in bonnet fungi (Mycena s.s.) driven by repeated elements and novel gene families across ecological guilds.</title>
        <authorList>
            <consortium name="Lawrence Berkeley National Laboratory"/>
            <person name="Harder C.B."/>
            <person name="Miyauchi S."/>
            <person name="Viragh M."/>
            <person name="Kuo A."/>
            <person name="Thoen E."/>
            <person name="Andreopoulos B."/>
            <person name="Lu D."/>
            <person name="Skrede I."/>
            <person name="Drula E."/>
            <person name="Henrissat B."/>
            <person name="Morin E."/>
            <person name="Kohler A."/>
            <person name="Barry K."/>
            <person name="LaButti K."/>
            <person name="Morin E."/>
            <person name="Salamov A."/>
            <person name="Lipzen A."/>
            <person name="Mereny Z."/>
            <person name="Hegedus B."/>
            <person name="Baldrian P."/>
            <person name="Stursova M."/>
            <person name="Weitz H."/>
            <person name="Taylor A."/>
            <person name="Grigoriev I.V."/>
            <person name="Nagy L.G."/>
            <person name="Martin F."/>
            <person name="Kauserud H."/>
        </authorList>
    </citation>
    <scope>NUCLEOTIDE SEQUENCE</scope>
    <source>
        <strain evidence="1">CBHHK002</strain>
    </source>
</reference>
<name>A0AAD7A8I1_9AGAR</name>
<evidence type="ECO:0000313" key="1">
    <source>
        <dbReference type="EMBL" id="KAJ7351375.1"/>
    </source>
</evidence>
<keyword evidence="2" id="KW-1185">Reference proteome</keyword>
<organism evidence="1 2">
    <name type="scientific">Mycena albidolilacea</name>
    <dbReference type="NCBI Taxonomy" id="1033008"/>
    <lineage>
        <taxon>Eukaryota</taxon>
        <taxon>Fungi</taxon>
        <taxon>Dikarya</taxon>
        <taxon>Basidiomycota</taxon>
        <taxon>Agaricomycotina</taxon>
        <taxon>Agaricomycetes</taxon>
        <taxon>Agaricomycetidae</taxon>
        <taxon>Agaricales</taxon>
        <taxon>Marasmiineae</taxon>
        <taxon>Mycenaceae</taxon>
        <taxon>Mycena</taxon>
    </lineage>
</organism>
<accession>A0AAD7A8I1</accession>
<evidence type="ECO:0000313" key="2">
    <source>
        <dbReference type="Proteomes" id="UP001218218"/>
    </source>
</evidence>
<dbReference type="Proteomes" id="UP001218218">
    <property type="component" value="Unassembled WGS sequence"/>
</dbReference>
<dbReference type="AlphaFoldDB" id="A0AAD7A8I1"/>
<dbReference type="InterPro" id="IPR017853">
    <property type="entry name" value="GH"/>
</dbReference>
<comment type="caution">
    <text evidence="1">The sequence shown here is derived from an EMBL/GenBank/DDBJ whole genome shotgun (WGS) entry which is preliminary data.</text>
</comment>
<dbReference type="SUPFAM" id="SSF51445">
    <property type="entry name" value="(Trans)glycosidases"/>
    <property type="match status" value="1"/>
</dbReference>